<organism evidence="4 5">
    <name type="scientific">Stutzerimonas kirkiae</name>
    <dbReference type="NCBI Taxonomy" id="2211392"/>
    <lineage>
        <taxon>Bacteria</taxon>
        <taxon>Pseudomonadati</taxon>
        <taxon>Pseudomonadota</taxon>
        <taxon>Gammaproteobacteria</taxon>
        <taxon>Pseudomonadales</taxon>
        <taxon>Pseudomonadaceae</taxon>
        <taxon>Stutzerimonas</taxon>
    </lineage>
</organism>
<dbReference type="SUPFAM" id="SSF141072">
    <property type="entry name" value="CalX-like"/>
    <property type="match status" value="1"/>
</dbReference>
<dbReference type="InterPro" id="IPR011049">
    <property type="entry name" value="Serralysin-like_metalloprot_C"/>
</dbReference>
<feature type="domain" description="LapA adhesin" evidence="3">
    <location>
        <begin position="1"/>
        <end position="65"/>
    </location>
</feature>
<evidence type="ECO:0000259" key="3">
    <source>
        <dbReference type="Pfam" id="PF20579"/>
    </source>
</evidence>
<evidence type="ECO:0000256" key="1">
    <source>
        <dbReference type="ARBA" id="ARBA00022837"/>
    </source>
</evidence>
<dbReference type="Pfam" id="PF20579">
    <property type="entry name" value="LapA"/>
    <property type="match status" value="3"/>
</dbReference>
<feature type="domain" description="LapA adhesin" evidence="3">
    <location>
        <begin position="68"/>
        <end position="178"/>
    </location>
</feature>
<name>A0A4Q9R9N3_9GAMM</name>
<dbReference type="EMBL" id="QJUP01000009">
    <property type="protein sequence ID" value="TBU97399.1"/>
    <property type="molecule type" value="Genomic_DNA"/>
</dbReference>
<accession>A0A4Q9R9N3</accession>
<keyword evidence="5" id="KW-1185">Reference proteome</keyword>
<dbReference type="InterPro" id="IPR001343">
    <property type="entry name" value="Hemolysn_Ca-bd"/>
</dbReference>
<dbReference type="InterPro" id="IPR038081">
    <property type="entry name" value="CalX-like_sf"/>
</dbReference>
<feature type="domain" description="LapA adhesin" evidence="3">
    <location>
        <begin position="181"/>
        <end position="291"/>
    </location>
</feature>
<dbReference type="SUPFAM" id="SSF51120">
    <property type="entry name" value="beta-Roll"/>
    <property type="match status" value="1"/>
</dbReference>
<dbReference type="Gene3D" id="2.60.40.2030">
    <property type="match status" value="1"/>
</dbReference>
<evidence type="ECO:0000313" key="5">
    <source>
        <dbReference type="Proteomes" id="UP000292639"/>
    </source>
</evidence>
<feature type="domain" description="DUF5801" evidence="2">
    <location>
        <begin position="586"/>
        <end position="717"/>
    </location>
</feature>
<dbReference type="InterPro" id="IPR046779">
    <property type="entry name" value="LapA_adhesin_dom"/>
</dbReference>
<evidence type="ECO:0000313" key="4">
    <source>
        <dbReference type="EMBL" id="TBU97399.1"/>
    </source>
</evidence>
<protein>
    <submittedName>
        <fullName evidence="4">Uncharacterized protein</fullName>
    </submittedName>
</protein>
<dbReference type="InterPro" id="IPR043824">
    <property type="entry name" value="DUF5801"/>
</dbReference>
<dbReference type="NCBIfam" id="TIGR03661">
    <property type="entry name" value="T1SS_VCA0849"/>
    <property type="match status" value="1"/>
</dbReference>
<dbReference type="InterPro" id="IPR019960">
    <property type="entry name" value="T1SS_VCA0849"/>
</dbReference>
<dbReference type="GO" id="GO:0005509">
    <property type="term" value="F:calcium ion binding"/>
    <property type="evidence" value="ECO:0007669"/>
    <property type="project" value="InterPro"/>
</dbReference>
<sequence>GETITIAANASSGSVDTAVNRDDVYLENDSIANAITGVSEANAGQPGALENLGFDSTAVSTEILDDSDPVTVKLTATASTSEDGGSITYTASLVDANNNPVTTNNAISVTLQNGETITIAANASSGSVDTAVNRDDVYLENDSIANAITGVSEANAGQPGALENLGFDSTAVSTEILDDSDPVTVKLTATASTSEDGGSITYTASLVDANNNPVTTNNAISVTLQNGEIITIAANASSGSVDTAVNRDDVYLENDSIANAITGVSEANAGQPGALENLGFDSTAVSTEILDDSDPVYAQISVDKSAVFEGGALTYTVTLVDANGDPVTVLAGKSAVVNLVWSGDAANLADVTSLPSSITIAGGKSQETFTVTSKVDSAYEVSEPLTVTIDGVNGGAANGFEDLRVGAQDTAASTIYDNPSITPVDANGNASGQITVYEKGLSTGSEAAGDSEKADGVLKFESSTGLQSVTIAGQEISLADLQALPGTPLTITVAGHGTLTLTGFTPDTQGGSVVSGEITYTYELTNSQAHADADGANELLKELALGVKAGPLPGASGSVSAGGTLGVQVIDDVPEVELTGTQVNGLTVDESNLGTATASSSEDFASAFNLVQGADSASITGYELGLGSNVATGLVDSLTGQAITLSLNNGVVEGKAGGVTVFTISVNATGNVTLTQLRAVEHADTADHNDESSPFASSAITLKAVAKDSDGDIARSEALEIGDKFTFLDDGPAITAPQDATVSESALATGTAPNSGQTTVSGSLGVDYGSDAGASKATYFTNDTLDALDQLQLASNGAPLVFSLANDGTTLNAVAAGQAVFQVQINANGTYSFTLQGALDHQVANGAGGFEALDLPFLFTARDSDGDTATGSFKVAVSDDVERASHVITVTEDSTVATAANNFSLGADVAASEIKILAADGVTVIGSGPGSYGVETGHGLQGTVIVNANGSISYVPTGNYSNQLQGSNQFAADVLKYSISKDDGSAVEGSVTVNVRAVADQPDLGRGSASVTTDEDVAIALGFKAPVVKDATDQSGADAGDNPELLGAITLSGFPVGAVLQDASGNTLFTSTSGKTSVTIKLSDGSHTSDSSAELTMTKAQFEALKVLPPAESHVNFSVKASVTSFEVDATGVKLSQVNGSTRNTSVEVKVQAVTDPIELKINGEDSHDLTLAEDSTFNLKSLLQVTLDTSTDGNSGADVDGSEKRWFEITGLPVGSKVNGTEITSADQVVKVDITSNDASTLPDLNITPPKDFSGDINSITVTLKAQDLDSDGPAHGVVLSDPVTLNLHVTPVAGDVLASNPAAVPEDTAVAFLAGVRVTDEGSANGTEVITQVQFALADGWTLSDQPAAGSAGDAVWTVSGSGSAADPYVIEFSAGSEANRELALDAFKVTPPAHSSLDATVQVAVTTTDSNPSVTGGGATSDTQTSVLPIKITVTPVAERTSTNDSDGNGTADLIVPTTNHLYTAVGKEDTVFDLNAESVALLNKAGWINEDADETTTALLTPVKLAADGVSTTPAIGSVFTWDGGSATFNGTPIEVPLDALASLKFQAPLNDAGTFQIKVQAKTYDWDDDNEGSGTPDTAISDAATLTIRITPDADLASLSVSPTQGLEDTAIALSIRPATSDSSETLNVGIDKIPAGAKLNYGGVEITADTTGVAGIEVTSNGDSWSVVISGFNPATPLTVTPPLNSNVDFTLEVKAQTVDALPGFDTSVGAWSSVQKLPIKVTGVADDASVLAKAHTYTEADLDSGAATVKLADLIDSVSQFDTDASEKLTFRITGLAEEFSLQGARYLGGSGADRVWEVDSEAALKALTIKVPEHFSGTVAVTVTPITTENDGDWKVNAPTTLAAIVTPSPEATGGNGSTLLEDQVSPVGFSISGPDGNETLSGVHIKVEDFAAKGFTLYLNGVELDASGVATVTDVNGDQWYVLDATQAGQVTALATTEHKADNQADAPELKFTVRYEVTDISNDGTVAPVSELGDPLEYQLSVAPVTDAVEVNLESITTDGAALTADLGAAVPTVTLQSSGKFNVGIELSTADVDGSEAFTQVIVTGVPNGLLVNGLSIDGTSVGVARQLDDGKWLIEVAQSQLSKFVEATNNGAIDAQVSFTAGSELAADIGATIGIQVFSHDTGASNLASDTTQYRFNTASDYQGGTGVGANVSLTFAQDDSFTATEDTPFTLDQLFDAGIGNNLDGQDVNFTLSLKLPAGAVITQDGNALTATRVGDGSEELWLISGTASTTEELQALLSKVVVTPPANLNDNFGGLNVDATLAGSVSATGQQTVVKVPAVLPITPATDGVSVGVTLSAADATGAATSGKPVEGSDIAITVDIGRGVDGPSQLGETLSIRLTEGDGFSGGKLYYGNSELTQESDGSYTLVLDQATREALLSSGDTSIGGLRYQPADGQKYVDGSLKVEVSVESQEQGSEDWNTAQGWASSEGDSGAVVVDKINNSFEFTAVGSNDPYQDGSIGTLTGVENQDGTSRIPLNISGQLLDADGSEQVHTAILENLPNGFLVFYTNADGDEVQASNTGTGWSIPVDGAGLPAISIQAPQNWSGTLDDLKLSVLSGEKSDLENQRVDTATFNLEVTPLADGFESDTPVVEKSFGREGNIIALNLNLAMKDRQQAGATDTSVEAIILTLIGLGANATFFVGSTAVAADQVTYADGTYTLTGLSQGDLDSLGFIQAKDSLVDQDAGKSGVQIGFTARTVDGDSESAEVSGTFDLTLFDQVGSGVVLDGSGNSLNNLIGGAGDDILTGGDGDDILRGGAGDDTLIGGAGNDILIGGDGDDILIGGSGDDILTGGAGADTFKWQAGDGGNDRITDFDADEGDKIDLSGLLAELHGSNDDFVIENYVTQAVSGSDTVLTIKSGEDVKATITLEGVSNFDLGSIIATPTQQENP</sequence>
<evidence type="ECO:0000259" key="2">
    <source>
        <dbReference type="Pfam" id="PF19116"/>
    </source>
</evidence>
<feature type="non-terminal residue" evidence="4">
    <location>
        <position position="1"/>
    </location>
</feature>
<feature type="domain" description="DUF5801" evidence="2">
    <location>
        <begin position="740"/>
        <end position="874"/>
    </location>
</feature>
<comment type="caution">
    <text evidence="4">The sequence shown here is derived from an EMBL/GenBank/DDBJ whole genome shotgun (WGS) entry which is preliminary data.</text>
</comment>
<proteinExistence type="predicted"/>
<dbReference type="Proteomes" id="UP000292639">
    <property type="component" value="Unassembled WGS sequence"/>
</dbReference>
<dbReference type="InterPro" id="IPR018511">
    <property type="entry name" value="Hemolysin-typ_Ca-bd_CS"/>
</dbReference>
<dbReference type="PRINTS" id="PR00313">
    <property type="entry name" value="CABNDNGRPT"/>
</dbReference>
<dbReference type="Pfam" id="PF00353">
    <property type="entry name" value="HemolysinCabind"/>
    <property type="match status" value="2"/>
</dbReference>
<keyword evidence="1" id="KW-0106">Calcium</keyword>
<gene>
    <name evidence="4" type="ORF">DNJ96_08875</name>
</gene>
<dbReference type="Gene3D" id="2.150.10.10">
    <property type="entry name" value="Serralysin-like metalloprotease, C-terminal"/>
    <property type="match status" value="1"/>
</dbReference>
<dbReference type="Pfam" id="PF19116">
    <property type="entry name" value="DUF5801"/>
    <property type="match status" value="2"/>
</dbReference>
<reference evidence="4 5" key="1">
    <citation type="submission" date="2018-06" db="EMBL/GenBank/DDBJ databases">
        <title>Three novel Pseudomonas species isolated from symptomatic oak.</title>
        <authorList>
            <person name="Bueno-Gonzalez V."/>
            <person name="Brady C."/>
        </authorList>
    </citation>
    <scope>NUCLEOTIDE SEQUENCE [LARGE SCALE GENOMIC DNA]</scope>
    <source>
        <strain evidence="4 5">P17C</strain>
    </source>
</reference>
<dbReference type="PROSITE" id="PS00330">
    <property type="entry name" value="HEMOLYSIN_CALCIUM"/>
    <property type="match status" value="4"/>
</dbReference>